<dbReference type="SUPFAM" id="SSF48576">
    <property type="entry name" value="Terpenoid synthases"/>
    <property type="match status" value="1"/>
</dbReference>
<dbReference type="Proteomes" id="UP000199301">
    <property type="component" value="Unassembled WGS sequence"/>
</dbReference>
<keyword evidence="1 2" id="KW-0456">Lyase</keyword>
<evidence type="ECO:0000313" key="4">
    <source>
        <dbReference type="EMBL" id="SDQ28344.1"/>
    </source>
</evidence>
<dbReference type="GO" id="GO:0010333">
    <property type="term" value="F:terpene synthase activity"/>
    <property type="evidence" value="ECO:0007669"/>
    <property type="project" value="InterPro"/>
</dbReference>
<dbReference type="SFLD" id="SFLDS00005">
    <property type="entry name" value="Isoprenoid_Synthase_Type_I"/>
    <property type="match status" value="1"/>
</dbReference>
<keyword evidence="2" id="KW-0460">Magnesium</keyword>
<comment type="similarity">
    <text evidence="2">Belongs to the terpene synthase family.</text>
</comment>
<dbReference type="SFLD" id="SFLDG01020">
    <property type="entry name" value="Terpene_Cyclase_Like_2"/>
    <property type="match status" value="1"/>
</dbReference>
<protein>
    <recommendedName>
        <fullName evidence="2">Terpene synthase</fullName>
        <ecNumber evidence="2">4.2.3.-</ecNumber>
    </recommendedName>
</protein>
<keyword evidence="5" id="KW-1185">Reference proteome</keyword>
<organism evidence="4 5">
    <name type="scientific">Actinopolyspora saharensis</name>
    <dbReference type="NCBI Taxonomy" id="995062"/>
    <lineage>
        <taxon>Bacteria</taxon>
        <taxon>Bacillati</taxon>
        <taxon>Actinomycetota</taxon>
        <taxon>Actinomycetes</taxon>
        <taxon>Actinopolysporales</taxon>
        <taxon>Actinopolysporaceae</taxon>
        <taxon>Actinopolyspora</taxon>
    </lineage>
</organism>
<dbReference type="STRING" id="995062.SAMN04489718_1121"/>
<evidence type="ECO:0000313" key="5">
    <source>
        <dbReference type="Proteomes" id="UP000199301"/>
    </source>
</evidence>
<gene>
    <name evidence="4" type="ORF">SAMN04489718_1121</name>
</gene>
<comment type="cofactor">
    <cofactor evidence="2">
        <name>Mg(2+)</name>
        <dbReference type="ChEBI" id="CHEBI:18420"/>
    </cofactor>
</comment>
<sequence>MTDPRERFQMPPFYCPIEPALHPEVDMIEKRAIAWIDKVGIYDDEAQRSRVIGTNSAEFFSRFAPGGIDDNVLLAAQWVYWGFAFDDVRCDRGPLSDRPDRFVQVAGRVQRVLEAPHSVDTAEDPYLGALHDIGLTMRELATPTQVRRFIDAHRAWLHAVAWQIGNQARNEMPGLDDYITMRLGSCGGFPTMALLEIGNGAEVPDSEMDHPTVRAATEAALLTAGLDNDLHSYRRELQQQHTDQNIINVLIRHEGHDLQRALLEAVGLRDRIMQLYLRLHAQLLPQASDALRTYLTCLGRGIRGNIDWALRVPRYTDSTPPEASAPEAQHRRPTCTDTPSDDTAGPPSAVPSIAWWWDRVQHHR</sequence>
<feature type="region of interest" description="Disordered" evidence="3">
    <location>
        <begin position="317"/>
        <end position="350"/>
    </location>
</feature>
<evidence type="ECO:0000256" key="2">
    <source>
        <dbReference type="RuleBase" id="RU366034"/>
    </source>
</evidence>
<reference evidence="5" key="1">
    <citation type="submission" date="2016-10" db="EMBL/GenBank/DDBJ databases">
        <authorList>
            <person name="Varghese N."/>
            <person name="Submissions S."/>
        </authorList>
    </citation>
    <scope>NUCLEOTIDE SEQUENCE [LARGE SCALE GENOMIC DNA]</scope>
    <source>
        <strain evidence="5">DSM 45459</strain>
    </source>
</reference>
<dbReference type="EMBL" id="FNKO01000001">
    <property type="protein sequence ID" value="SDQ28344.1"/>
    <property type="molecule type" value="Genomic_DNA"/>
</dbReference>
<dbReference type="PANTHER" id="PTHR35201:SF4">
    <property type="entry name" value="BETA-PINACENE SYNTHASE-RELATED"/>
    <property type="match status" value="1"/>
</dbReference>
<evidence type="ECO:0000256" key="3">
    <source>
        <dbReference type="SAM" id="MobiDB-lite"/>
    </source>
</evidence>
<accession>A0A1H0ZLU0</accession>
<dbReference type="Pfam" id="PF19086">
    <property type="entry name" value="Terpene_syn_C_2"/>
    <property type="match status" value="1"/>
</dbReference>
<dbReference type="EC" id="4.2.3.-" evidence="2"/>
<dbReference type="GO" id="GO:0046872">
    <property type="term" value="F:metal ion binding"/>
    <property type="evidence" value="ECO:0007669"/>
    <property type="project" value="UniProtKB-KW"/>
</dbReference>
<dbReference type="AlphaFoldDB" id="A0A1H0ZLU0"/>
<dbReference type="InterPro" id="IPR034686">
    <property type="entry name" value="Terpene_cyclase-like_2"/>
</dbReference>
<keyword evidence="2" id="KW-0479">Metal-binding</keyword>
<name>A0A1H0ZLU0_9ACTN</name>
<dbReference type="Gene3D" id="1.10.600.10">
    <property type="entry name" value="Farnesyl Diphosphate Synthase"/>
    <property type="match status" value="1"/>
</dbReference>
<evidence type="ECO:0000256" key="1">
    <source>
        <dbReference type="ARBA" id="ARBA00023239"/>
    </source>
</evidence>
<proteinExistence type="inferred from homology"/>
<dbReference type="RefSeq" id="WP_245695625.1">
    <property type="nucleotide sequence ID" value="NZ_FNKO01000001.1"/>
</dbReference>
<dbReference type="InterPro" id="IPR008949">
    <property type="entry name" value="Isoprenoid_synthase_dom_sf"/>
</dbReference>
<dbReference type="PANTHER" id="PTHR35201">
    <property type="entry name" value="TERPENE SYNTHASE"/>
    <property type="match status" value="1"/>
</dbReference>